<evidence type="ECO:0000313" key="2">
    <source>
        <dbReference type="EMBL" id="CAJ0780010.1"/>
    </source>
</evidence>
<feature type="compositionally biased region" description="Basic and acidic residues" evidence="1">
    <location>
        <begin position="191"/>
        <end position="207"/>
    </location>
</feature>
<accession>A0ABM9J282</accession>
<evidence type="ECO:0000256" key="1">
    <source>
        <dbReference type="SAM" id="MobiDB-lite"/>
    </source>
</evidence>
<feature type="region of interest" description="Disordered" evidence="1">
    <location>
        <begin position="151"/>
        <end position="207"/>
    </location>
</feature>
<keyword evidence="3" id="KW-1185">Reference proteome</keyword>
<protein>
    <submittedName>
        <fullName evidence="2">Uncharacterized protein</fullName>
    </submittedName>
</protein>
<feature type="compositionally biased region" description="Basic residues" evidence="1">
    <location>
        <begin position="174"/>
        <end position="190"/>
    </location>
</feature>
<comment type="caution">
    <text evidence="2">The sequence shown here is derived from an EMBL/GenBank/DDBJ whole genome shotgun (WGS) entry which is preliminary data.</text>
</comment>
<reference evidence="2 3" key="1">
    <citation type="submission" date="2023-07" db="EMBL/GenBank/DDBJ databases">
        <authorList>
            <person name="Peeters C."/>
        </authorList>
    </citation>
    <scope>NUCLEOTIDE SEQUENCE [LARGE SCALE GENOMIC DNA]</scope>
    <source>
        <strain evidence="2 3">LMG 7141</strain>
    </source>
</reference>
<gene>
    <name evidence="2" type="ORF">LMG7141_00960</name>
</gene>
<proteinExistence type="predicted"/>
<sequence length="207" mass="24097">MVVASPGPLLPAKHHCEGRQKGCPNKTPLIFPFGRNRNSLHHHHLAYVGLVLRVVARNFKLKRYCFETTRRRGMYQKSPRLGGMNIIPDHLDDARERRLRARYGQTRSLATDPPRSCPCNPPCPIRAGTRISRRPHLRSLLRIRLLRCRPPTNRRMTRSTTLNLERPRSSCRPARYHQRSRPSTSRPHHGHLLESRPPRHPEAARLW</sequence>
<dbReference type="EMBL" id="CATYWO010000001">
    <property type="protein sequence ID" value="CAJ0780010.1"/>
    <property type="molecule type" value="Genomic_DNA"/>
</dbReference>
<dbReference type="Proteomes" id="UP001189616">
    <property type="component" value="Unassembled WGS sequence"/>
</dbReference>
<name>A0ABM9J282_9RALS</name>
<organism evidence="2 3">
    <name type="scientific">Ralstonia condita</name>
    <dbReference type="NCBI Taxonomy" id="3058600"/>
    <lineage>
        <taxon>Bacteria</taxon>
        <taxon>Pseudomonadati</taxon>
        <taxon>Pseudomonadota</taxon>
        <taxon>Betaproteobacteria</taxon>
        <taxon>Burkholderiales</taxon>
        <taxon>Burkholderiaceae</taxon>
        <taxon>Ralstonia</taxon>
    </lineage>
</organism>
<evidence type="ECO:0000313" key="3">
    <source>
        <dbReference type="Proteomes" id="UP001189616"/>
    </source>
</evidence>